<accession>J9GID2</accession>
<dbReference type="InterPro" id="IPR023563">
    <property type="entry name" value="Ribosomal_uL13_CS"/>
</dbReference>
<name>J9GID2_9ZZZZ</name>
<dbReference type="GO" id="GO:0005840">
    <property type="term" value="C:ribosome"/>
    <property type="evidence" value="ECO:0007669"/>
    <property type="project" value="UniProtKB-KW"/>
</dbReference>
<gene>
    <name evidence="1" type="ORF">EVA_04574</name>
</gene>
<protein>
    <submittedName>
        <fullName evidence="1">50S ribosomal protein L13</fullName>
    </submittedName>
</protein>
<dbReference type="PROSITE" id="PS00783">
    <property type="entry name" value="RIBOSOMAL_L13"/>
    <property type="match status" value="1"/>
</dbReference>
<comment type="caution">
    <text evidence="1">The sequence shown here is derived from an EMBL/GenBank/DDBJ whole genome shotgun (WGS) entry which is preliminary data.</text>
</comment>
<organism evidence="1">
    <name type="scientific">gut metagenome</name>
    <dbReference type="NCBI Taxonomy" id="749906"/>
    <lineage>
        <taxon>unclassified sequences</taxon>
        <taxon>metagenomes</taxon>
        <taxon>organismal metagenomes</taxon>
    </lineage>
</organism>
<dbReference type="EMBL" id="AMCI01000907">
    <property type="protein sequence ID" value="EJX07332.1"/>
    <property type="molecule type" value="Genomic_DNA"/>
</dbReference>
<dbReference type="GO" id="GO:0006412">
    <property type="term" value="P:translation"/>
    <property type="evidence" value="ECO:0007669"/>
    <property type="project" value="InterPro"/>
</dbReference>
<proteinExistence type="predicted"/>
<evidence type="ECO:0000313" key="1">
    <source>
        <dbReference type="EMBL" id="EJX07332.1"/>
    </source>
</evidence>
<dbReference type="SUPFAM" id="SSF52161">
    <property type="entry name" value="Ribosomal protein L13"/>
    <property type="match status" value="1"/>
</dbReference>
<dbReference type="Gene3D" id="3.90.1180.10">
    <property type="entry name" value="Ribosomal protein L13"/>
    <property type="match status" value="1"/>
</dbReference>
<sequence>MKGMLPKNILGAKLLNNLYVYAGSEHKHAAQNPKLIDINSYK</sequence>
<reference evidence="1" key="1">
    <citation type="journal article" date="2012" name="PLoS ONE">
        <title>Gene sets for utilization of primary and secondary nutrition supplies in the distal gut of endangered iberian lynx.</title>
        <authorList>
            <person name="Alcaide M."/>
            <person name="Messina E."/>
            <person name="Richter M."/>
            <person name="Bargiela R."/>
            <person name="Peplies J."/>
            <person name="Huws S.A."/>
            <person name="Newbold C.J."/>
            <person name="Golyshin P.N."/>
            <person name="Simon M.A."/>
            <person name="Lopez G."/>
            <person name="Yakimov M.M."/>
            <person name="Ferrer M."/>
        </authorList>
    </citation>
    <scope>NUCLEOTIDE SEQUENCE</scope>
</reference>
<keyword evidence="1" id="KW-0689">Ribosomal protein</keyword>
<dbReference type="GO" id="GO:0003735">
    <property type="term" value="F:structural constituent of ribosome"/>
    <property type="evidence" value="ECO:0007669"/>
    <property type="project" value="InterPro"/>
</dbReference>
<dbReference type="InterPro" id="IPR036899">
    <property type="entry name" value="Ribosomal_uL13_sf"/>
</dbReference>
<dbReference type="AlphaFoldDB" id="J9GID2"/>
<keyword evidence="1" id="KW-0687">Ribonucleoprotein</keyword>